<gene>
    <name evidence="1" type="ORF">ANTHELSMS3_03082</name>
</gene>
<protein>
    <submittedName>
        <fullName evidence="1">NADH dehydrogenase subunit E</fullName>
    </submittedName>
</protein>
<dbReference type="EMBL" id="CP022540">
    <property type="protein sequence ID" value="ASP21734.1"/>
    <property type="molecule type" value="Genomic_DNA"/>
</dbReference>
<proteinExistence type="predicted"/>
<name>A0A222E694_9RHOB</name>
<dbReference type="KEGG" id="aht:ANTHELSMS3_03082"/>
<dbReference type="OrthoDB" id="9807941at2"/>
<dbReference type="RefSeq" id="WP_094035605.1">
    <property type="nucleotide sequence ID" value="NZ_CP022540.1"/>
</dbReference>
<keyword evidence="2" id="KW-1185">Reference proteome</keyword>
<sequence>MTTPNYVMTPDFTPFLRLIEFQTRFAMEASQGMMKLAMMPWAGLPTGFGSVCGPMGRVTVAAETKTVETPVKTKAEAADTVVEAVAEAVEEVAVAPVKAAKPKAGAVVETKAAAPKLDTAPAKKTAAPAEVLTKSVEAADAPAAKPVKAEAAPVKAETVKAAPAKAETVKAAPAKAEAVKAAPAKAAPVKAEAVKAEPVKAEIAPVETKTAAPTMTKPKAMTAPTKGASDDLTALNGVGPKLAEALNAEGIYHFAQIAAWTDANVLWVDENLPGVRGRASRNGWVAQAADLAK</sequence>
<reference evidence="1 2" key="1">
    <citation type="submission" date="2017-07" db="EMBL/GenBank/DDBJ databases">
        <title>Genome Sequence of Antarctobacter heliothermus Strain SMS3 Isolated from a culture of the Diatom Skeletonema marinoi.</title>
        <authorList>
            <person name="Topel M."/>
            <person name="Pinder M.I.M."/>
            <person name="Johansson O.N."/>
            <person name="Kourtchenko O."/>
            <person name="Godhe A."/>
            <person name="Clarke A.K."/>
        </authorList>
    </citation>
    <scope>NUCLEOTIDE SEQUENCE [LARGE SCALE GENOMIC DNA]</scope>
    <source>
        <strain evidence="1 2">SMS3</strain>
    </source>
</reference>
<evidence type="ECO:0000313" key="1">
    <source>
        <dbReference type="EMBL" id="ASP21734.1"/>
    </source>
</evidence>
<organism evidence="1 2">
    <name type="scientific">Antarctobacter heliothermus</name>
    <dbReference type="NCBI Taxonomy" id="74033"/>
    <lineage>
        <taxon>Bacteria</taxon>
        <taxon>Pseudomonadati</taxon>
        <taxon>Pseudomonadota</taxon>
        <taxon>Alphaproteobacteria</taxon>
        <taxon>Rhodobacterales</taxon>
        <taxon>Roseobacteraceae</taxon>
        <taxon>Antarctobacter</taxon>
    </lineage>
</organism>
<accession>A0A222E694</accession>
<dbReference type="Gene3D" id="1.10.150.20">
    <property type="entry name" value="5' to 3' exonuclease, C-terminal subdomain"/>
    <property type="match status" value="1"/>
</dbReference>
<dbReference type="AlphaFoldDB" id="A0A222E694"/>
<evidence type="ECO:0000313" key="2">
    <source>
        <dbReference type="Proteomes" id="UP000203589"/>
    </source>
</evidence>
<dbReference type="Proteomes" id="UP000203589">
    <property type="component" value="Chromosome"/>
</dbReference>